<dbReference type="GO" id="GO:0030246">
    <property type="term" value="F:carbohydrate binding"/>
    <property type="evidence" value="ECO:0007669"/>
    <property type="project" value="UniProtKB-KW"/>
</dbReference>
<dbReference type="CDD" id="cd00413">
    <property type="entry name" value="Glyco_hydrolase_16"/>
    <property type="match status" value="1"/>
</dbReference>
<keyword evidence="3" id="KW-0430">Lectin</keyword>
<dbReference type="PANTHER" id="PTHR38121:SF2">
    <property type="entry name" value="ACYLTRANSFERASE 3 DOMAIN-CONTAINING PROTEIN"/>
    <property type="match status" value="1"/>
</dbReference>
<sequence length="328" mass="34975">MVRLLAPAALLAAASTAASALSLPALARRQRIAVCDCGVIDTTDPNQAMWTDYFERDFRTMSRADVERDFVVMSYDIKRPVGLARSYEPDNMRVDSEGLKLTVSPANDQGEVPSAGILTKHKEFGFGHYTIETQSTPDAGLVHAFYNYESDENEVDMEYVTTGNGTQRLRTSVKPQLYMANGQADPSTYSEITPASGVDLASSSNTWSYIWNSSAVVFGLNDEYTEVLTRNVPQTPGTLAISAWSDGNPRFSGGPPAQNATVLVTRLWAVYNATGGSLECKARKAACGIAEAAQATTPHGYNNAVSGRAASSALAVAAVALVGAGLLL</sequence>
<dbReference type="GO" id="GO:0004553">
    <property type="term" value="F:hydrolase activity, hydrolyzing O-glycosyl compounds"/>
    <property type="evidence" value="ECO:0007669"/>
    <property type="project" value="InterPro"/>
</dbReference>
<dbReference type="PROSITE" id="PS51762">
    <property type="entry name" value="GH16_2"/>
    <property type="match status" value="1"/>
</dbReference>
<dbReference type="GO" id="GO:0005975">
    <property type="term" value="P:carbohydrate metabolic process"/>
    <property type="evidence" value="ECO:0007669"/>
    <property type="project" value="InterPro"/>
</dbReference>
<organism evidence="3 4">
    <name type="scientific">Tilletiopsis washingtonensis</name>
    <dbReference type="NCBI Taxonomy" id="58919"/>
    <lineage>
        <taxon>Eukaryota</taxon>
        <taxon>Fungi</taxon>
        <taxon>Dikarya</taxon>
        <taxon>Basidiomycota</taxon>
        <taxon>Ustilaginomycotina</taxon>
        <taxon>Exobasidiomycetes</taxon>
        <taxon>Entylomatales</taxon>
        <taxon>Entylomatales incertae sedis</taxon>
        <taxon>Tilletiopsis</taxon>
    </lineage>
</organism>
<evidence type="ECO:0000256" key="1">
    <source>
        <dbReference type="SAM" id="SignalP"/>
    </source>
</evidence>
<keyword evidence="4" id="KW-1185">Reference proteome</keyword>
<dbReference type="InterPro" id="IPR000757">
    <property type="entry name" value="Beta-glucanase-like"/>
</dbReference>
<dbReference type="AlphaFoldDB" id="A0A316Z919"/>
<dbReference type="STRING" id="58919.A0A316Z919"/>
<name>A0A316Z919_9BASI</name>
<dbReference type="InterPro" id="IPR013320">
    <property type="entry name" value="ConA-like_dom_sf"/>
</dbReference>
<dbReference type="PANTHER" id="PTHR38121">
    <property type="entry name" value="GH16 DOMAIN-CONTAINING PROTEIN"/>
    <property type="match status" value="1"/>
</dbReference>
<proteinExistence type="predicted"/>
<dbReference type="Proteomes" id="UP000245946">
    <property type="component" value="Unassembled WGS sequence"/>
</dbReference>
<dbReference type="GeneID" id="37271822"/>
<evidence type="ECO:0000313" key="3">
    <source>
        <dbReference type="EMBL" id="PWN96663.1"/>
    </source>
</evidence>
<dbReference type="OrthoDB" id="25131at2759"/>
<dbReference type="Gene3D" id="2.60.120.200">
    <property type="match status" value="1"/>
</dbReference>
<dbReference type="RefSeq" id="XP_025596942.1">
    <property type="nucleotide sequence ID" value="XM_025744278.1"/>
</dbReference>
<protein>
    <submittedName>
        <fullName evidence="3">Concanavalin A-like lectin/glucanase</fullName>
    </submittedName>
</protein>
<gene>
    <name evidence="3" type="ORF">FA09DRAFT_340027</name>
</gene>
<evidence type="ECO:0000313" key="4">
    <source>
        <dbReference type="Proteomes" id="UP000245946"/>
    </source>
</evidence>
<feature type="domain" description="GH16" evidence="2">
    <location>
        <begin position="39"/>
        <end position="273"/>
    </location>
</feature>
<evidence type="ECO:0000259" key="2">
    <source>
        <dbReference type="PROSITE" id="PS51762"/>
    </source>
</evidence>
<dbReference type="Pfam" id="PF00722">
    <property type="entry name" value="Glyco_hydro_16"/>
    <property type="match status" value="1"/>
</dbReference>
<reference evidence="3 4" key="1">
    <citation type="journal article" date="2018" name="Mol. Biol. Evol.">
        <title>Broad Genomic Sampling Reveals a Smut Pathogenic Ancestry of the Fungal Clade Ustilaginomycotina.</title>
        <authorList>
            <person name="Kijpornyongpan T."/>
            <person name="Mondo S.J."/>
            <person name="Barry K."/>
            <person name="Sandor L."/>
            <person name="Lee J."/>
            <person name="Lipzen A."/>
            <person name="Pangilinan J."/>
            <person name="LaButti K."/>
            <person name="Hainaut M."/>
            <person name="Henrissat B."/>
            <person name="Grigoriev I.V."/>
            <person name="Spatafora J.W."/>
            <person name="Aime M.C."/>
        </authorList>
    </citation>
    <scope>NUCLEOTIDE SEQUENCE [LARGE SCALE GENOMIC DNA]</scope>
    <source>
        <strain evidence="3 4">MCA 4186</strain>
    </source>
</reference>
<feature type="signal peptide" evidence="1">
    <location>
        <begin position="1"/>
        <end position="20"/>
    </location>
</feature>
<dbReference type="SUPFAM" id="SSF49899">
    <property type="entry name" value="Concanavalin A-like lectins/glucanases"/>
    <property type="match status" value="1"/>
</dbReference>
<dbReference type="EMBL" id="KZ819298">
    <property type="protein sequence ID" value="PWN96663.1"/>
    <property type="molecule type" value="Genomic_DNA"/>
</dbReference>
<keyword evidence="1" id="KW-0732">Signal</keyword>
<accession>A0A316Z919</accession>
<feature type="chain" id="PRO_5016458644" evidence="1">
    <location>
        <begin position="21"/>
        <end position="328"/>
    </location>
</feature>